<organism evidence="1 2">
    <name type="scientific">Salinibacter ruber</name>
    <dbReference type="NCBI Taxonomy" id="146919"/>
    <lineage>
        <taxon>Bacteria</taxon>
        <taxon>Pseudomonadati</taxon>
        <taxon>Rhodothermota</taxon>
        <taxon>Rhodothermia</taxon>
        <taxon>Rhodothermales</taxon>
        <taxon>Salinibacteraceae</taxon>
        <taxon>Salinibacter</taxon>
    </lineage>
</organism>
<comment type="caution">
    <text evidence="1">The sequence shown here is derived from an EMBL/GenBank/DDBJ whole genome shotgun (WGS) entry which is preliminary data.</text>
</comment>
<proteinExistence type="predicted"/>
<dbReference type="Proteomes" id="UP001155034">
    <property type="component" value="Unassembled WGS sequence"/>
</dbReference>
<evidence type="ECO:0000313" key="2">
    <source>
        <dbReference type="Proteomes" id="UP001155034"/>
    </source>
</evidence>
<reference evidence="1" key="1">
    <citation type="submission" date="2022-08" db="EMBL/GenBank/DDBJ databases">
        <title>Genomic Encyclopedia of Type Strains, Phase V (KMG-V): Genome sequencing to study the core and pangenomes of soil and plant-associated prokaryotes.</title>
        <authorList>
            <person name="Whitman W."/>
        </authorList>
    </citation>
    <scope>NUCLEOTIDE SEQUENCE</scope>
    <source>
        <strain evidence="1">SP2016B</strain>
    </source>
</reference>
<dbReference type="EMBL" id="JANTYZ010000029">
    <property type="protein sequence ID" value="MCS3866990.1"/>
    <property type="molecule type" value="Genomic_DNA"/>
</dbReference>
<protein>
    <submittedName>
        <fullName evidence="1">Uncharacterized protein</fullName>
    </submittedName>
</protein>
<evidence type="ECO:0000313" key="1">
    <source>
        <dbReference type="EMBL" id="MCS3866990.1"/>
    </source>
</evidence>
<accession>A0A9X2U544</accession>
<dbReference type="AlphaFoldDB" id="A0A9X2U544"/>
<gene>
    <name evidence="1" type="ORF">GGP82_003573</name>
</gene>
<name>A0A9X2U544_9BACT</name>
<sequence length="31" mass="3526">MIWFFGRLQENGRSPVALEHLLDLLVVDLGS</sequence>